<gene>
    <name evidence="2" type="ORF">V8G54_011414</name>
</gene>
<reference evidence="2 3" key="1">
    <citation type="journal article" date="2023" name="Life. Sci Alliance">
        <title>Evolutionary insights into 3D genome organization and epigenetic landscape of Vigna mungo.</title>
        <authorList>
            <person name="Junaid A."/>
            <person name="Singh B."/>
            <person name="Bhatia S."/>
        </authorList>
    </citation>
    <scope>NUCLEOTIDE SEQUENCE [LARGE SCALE GENOMIC DNA]</scope>
    <source>
        <strain evidence="2">Urdbean</strain>
    </source>
</reference>
<sequence>MPSDFGYLIDRLSHRSPWLSPPRQPPLPRTTYDSLQLFIFISIYQGFILISNVSYFDFKFTVSRHRPLMNLLDKYPSVHKDAFVAPVPPFSAMFTLAQLPPFGMGVFSEVKPTVIMLFPNFVFND</sequence>
<keyword evidence="1" id="KW-0812">Transmembrane</keyword>
<accession>A0AAQ3S299</accession>
<feature type="transmembrane region" description="Helical" evidence="1">
    <location>
        <begin position="35"/>
        <end position="56"/>
    </location>
</feature>
<evidence type="ECO:0000313" key="3">
    <source>
        <dbReference type="Proteomes" id="UP001374535"/>
    </source>
</evidence>
<keyword evidence="3" id="KW-1185">Reference proteome</keyword>
<organism evidence="2 3">
    <name type="scientific">Vigna mungo</name>
    <name type="common">Black gram</name>
    <name type="synonym">Phaseolus mungo</name>
    <dbReference type="NCBI Taxonomy" id="3915"/>
    <lineage>
        <taxon>Eukaryota</taxon>
        <taxon>Viridiplantae</taxon>
        <taxon>Streptophyta</taxon>
        <taxon>Embryophyta</taxon>
        <taxon>Tracheophyta</taxon>
        <taxon>Spermatophyta</taxon>
        <taxon>Magnoliopsida</taxon>
        <taxon>eudicotyledons</taxon>
        <taxon>Gunneridae</taxon>
        <taxon>Pentapetalae</taxon>
        <taxon>rosids</taxon>
        <taxon>fabids</taxon>
        <taxon>Fabales</taxon>
        <taxon>Fabaceae</taxon>
        <taxon>Papilionoideae</taxon>
        <taxon>50 kb inversion clade</taxon>
        <taxon>NPAAA clade</taxon>
        <taxon>indigoferoid/millettioid clade</taxon>
        <taxon>Phaseoleae</taxon>
        <taxon>Vigna</taxon>
    </lineage>
</organism>
<dbReference type="Proteomes" id="UP001374535">
    <property type="component" value="Chromosome 4"/>
</dbReference>
<name>A0AAQ3S299_VIGMU</name>
<keyword evidence="1" id="KW-1133">Transmembrane helix</keyword>
<protein>
    <submittedName>
        <fullName evidence="2">Uncharacterized protein</fullName>
    </submittedName>
</protein>
<dbReference type="EMBL" id="CP144697">
    <property type="protein sequence ID" value="WVZ13848.1"/>
    <property type="molecule type" value="Genomic_DNA"/>
</dbReference>
<dbReference type="AlphaFoldDB" id="A0AAQ3S299"/>
<evidence type="ECO:0000256" key="1">
    <source>
        <dbReference type="SAM" id="Phobius"/>
    </source>
</evidence>
<evidence type="ECO:0000313" key="2">
    <source>
        <dbReference type="EMBL" id="WVZ13848.1"/>
    </source>
</evidence>
<keyword evidence="1" id="KW-0472">Membrane</keyword>
<proteinExistence type="predicted"/>